<evidence type="ECO:0000313" key="3">
    <source>
        <dbReference type="Proteomes" id="UP000284824"/>
    </source>
</evidence>
<accession>A0A438LZX8</accession>
<dbReference type="AlphaFoldDB" id="A0A438LZX8"/>
<name>A0A438LZX8_9ACTN</name>
<feature type="region of interest" description="Disordered" evidence="1">
    <location>
        <begin position="441"/>
        <end position="577"/>
    </location>
</feature>
<protein>
    <submittedName>
        <fullName evidence="2">Uncharacterized protein</fullName>
    </submittedName>
</protein>
<gene>
    <name evidence="2" type="ORF">EDD27_1467</name>
</gene>
<dbReference type="Proteomes" id="UP000284824">
    <property type="component" value="Unassembled WGS sequence"/>
</dbReference>
<dbReference type="OrthoDB" id="3543452at2"/>
<proteinExistence type="predicted"/>
<feature type="compositionally biased region" description="Basic and acidic residues" evidence="1">
    <location>
        <begin position="231"/>
        <end position="243"/>
    </location>
</feature>
<keyword evidence="3" id="KW-1185">Reference proteome</keyword>
<organism evidence="2 3">
    <name type="scientific">Nonomuraea polychroma</name>
    <dbReference type="NCBI Taxonomy" id="46176"/>
    <lineage>
        <taxon>Bacteria</taxon>
        <taxon>Bacillati</taxon>
        <taxon>Actinomycetota</taxon>
        <taxon>Actinomycetes</taxon>
        <taxon>Streptosporangiales</taxon>
        <taxon>Streptosporangiaceae</taxon>
        <taxon>Nonomuraea</taxon>
    </lineage>
</organism>
<feature type="compositionally biased region" description="Gly residues" evidence="1">
    <location>
        <begin position="154"/>
        <end position="170"/>
    </location>
</feature>
<dbReference type="RefSeq" id="WP_127931663.1">
    <property type="nucleotide sequence ID" value="NZ_SAUN01000001.1"/>
</dbReference>
<comment type="caution">
    <text evidence="2">The sequence shown here is derived from an EMBL/GenBank/DDBJ whole genome shotgun (WGS) entry which is preliminary data.</text>
</comment>
<evidence type="ECO:0000256" key="1">
    <source>
        <dbReference type="SAM" id="MobiDB-lite"/>
    </source>
</evidence>
<reference evidence="2 3" key="1">
    <citation type="submission" date="2019-01" db="EMBL/GenBank/DDBJ databases">
        <title>Sequencing the genomes of 1000 actinobacteria strains.</title>
        <authorList>
            <person name="Klenk H.-P."/>
        </authorList>
    </citation>
    <scope>NUCLEOTIDE SEQUENCE [LARGE SCALE GENOMIC DNA]</scope>
    <source>
        <strain evidence="2 3">DSM 43925</strain>
    </source>
</reference>
<feature type="compositionally biased region" description="Low complexity" evidence="1">
    <location>
        <begin position="532"/>
        <end position="558"/>
    </location>
</feature>
<feature type="compositionally biased region" description="Basic residues" evidence="1">
    <location>
        <begin position="339"/>
        <end position="353"/>
    </location>
</feature>
<dbReference type="EMBL" id="SAUN01000001">
    <property type="protein sequence ID" value="RVX39124.1"/>
    <property type="molecule type" value="Genomic_DNA"/>
</dbReference>
<feature type="compositionally biased region" description="Basic and acidic residues" evidence="1">
    <location>
        <begin position="132"/>
        <end position="145"/>
    </location>
</feature>
<feature type="compositionally biased region" description="Basic residues" evidence="1">
    <location>
        <begin position="415"/>
        <end position="426"/>
    </location>
</feature>
<feature type="compositionally biased region" description="Basic and acidic residues" evidence="1">
    <location>
        <begin position="271"/>
        <end position="282"/>
    </location>
</feature>
<feature type="compositionally biased region" description="Pro residues" evidence="1">
    <location>
        <begin position="17"/>
        <end position="29"/>
    </location>
</feature>
<feature type="compositionally biased region" description="Basic and acidic residues" evidence="1">
    <location>
        <begin position="482"/>
        <end position="501"/>
    </location>
</feature>
<feature type="compositionally biased region" description="Pro residues" evidence="1">
    <location>
        <begin position="463"/>
        <end position="479"/>
    </location>
</feature>
<feature type="region of interest" description="Disordered" evidence="1">
    <location>
        <begin position="1"/>
        <end position="104"/>
    </location>
</feature>
<sequence length="704" mass="74571">MADDNVFHFPPRRDGAVPPPPLPPVPRPSTPAADAPTGRQEEAPADDAMPRMPDVKPMSVPVALMMPPPPPLPAGDSADDLGDDRGAFAPPSPEDPTNPTGRETLQICMAILTAMGVAAAQGMWHRARQRQARADMVRAQADKAAGKVAAHGSGSAGGGRGGSKGGGGLLTGSRQEPAHRRRHGGSHPGGQGRGRKGPKDTHRSPGGRPPGAGGKGGSHGPHGGSHKAPKSTRDGKSSGDDHGARKRRKRGAIKGGLDAAGPCVKNRKLRKPGDKALKATKDGKRRAPGTDPAPKKRPAPLKWKAGKKSGPGPEGDRALPPGRKRWKRTKPGATGGTRAPKRRKRRGKRRSWLRWKSTPAWLKRWRNRHKTATNSWKAPRKNRPGPGGDKALSPGRKRWKRTRPGTGTRGSTGGKGKRRIRRPRWLRWKSTPAWLMRWRTRHKATAASSPGATDGRASWGRSTPPPPPPGFGWMRPPPGADRSTRVTTERVDQPVRRKYEPDPAPSTPAVAGATRLALPVPPAADAPEFRRPAGPAPASDDSPAATPAASAPTVPTPTNGAQMNPLVPAPRATTATGTQYRDADLTIYDVIEADADAAEEITEGVYEAQATAHGCERLMTKLEDLHASIVELKVPGVLEGMLLRLIEKTGTVKAKAEAIAANLPAASEAIAIAGTNAAARHKGLADAVRDAGHIRPAEREYHQE</sequence>
<evidence type="ECO:0000313" key="2">
    <source>
        <dbReference type="EMBL" id="RVX39124.1"/>
    </source>
</evidence>
<feature type="compositionally biased region" description="Basic residues" evidence="1">
    <location>
        <begin position="295"/>
        <end position="307"/>
    </location>
</feature>
<feature type="region of interest" description="Disordered" evidence="1">
    <location>
        <begin position="131"/>
        <end position="426"/>
    </location>
</feature>
<feature type="compositionally biased region" description="Gly residues" evidence="1">
    <location>
        <begin position="209"/>
        <end position="223"/>
    </location>
</feature>